<dbReference type="PROSITE" id="PS50943">
    <property type="entry name" value="HTH_CROC1"/>
    <property type="match status" value="1"/>
</dbReference>
<dbReference type="RefSeq" id="WP_232964074.1">
    <property type="nucleotide sequence ID" value="NZ_CP113257.1"/>
</dbReference>
<dbReference type="EMBL" id="CP113257">
    <property type="protein sequence ID" value="WAE54137.1"/>
    <property type="molecule type" value="Genomic_DNA"/>
</dbReference>
<evidence type="ECO:0000259" key="1">
    <source>
        <dbReference type="PROSITE" id="PS50943"/>
    </source>
</evidence>
<accession>A0AA47E4R7</accession>
<evidence type="ECO:0000313" key="3">
    <source>
        <dbReference type="Proteomes" id="UP001164632"/>
    </source>
</evidence>
<reference evidence="2" key="1">
    <citation type="submission" date="2022-11" db="EMBL/GenBank/DDBJ databases">
        <title>Genomic of Pseudomonas TF18.</title>
        <authorList>
            <person name="Liu T."/>
        </authorList>
    </citation>
    <scope>NUCLEOTIDE SEQUENCE</scope>
    <source>
        <strain evidence="2">TF18</strain>
    </source>
</reference>
<dbReference type="Proteomes" id="UP001164632">
    <property type="component" value="Chromosome"/>
</dbReference>
<name>A0AA47E4R7_9GAMM</name>
<protein>
    <submittedName>
        <fullName evidence="2">Helix-turn-helix transcriptional regulator</fullName>
    </submittedName>
</protein>
<gene>
    <name evidence="2" type="ORF">OSV15_08225</name>
</gene>
<dbReference type="AlphaFoldDB" id="A0AA47E4R7"/>
<feature type="domain" description="HTH cro/C1-type" evidence="1">
    <location>
        <begin position="5"/>
        <end position="39"/>
    </location>
</feature>
<dbReference type="InterPro" id="IPR001387">
    <property type="entry name" value="Cro/C1-type_HTH"/>
</dbReference>
<sequence length="68" mass="7499">MSISSRAHISMLERGLKGVTIEKMIEIAEVMGVHPLTVLLDSFSSYEGVTSERLLKQIAQEHEELGGD</sequence>
<evidence type="ECO:0000313" key="2">
    <source>
        <dbReference type="EMBL" id="WAE54137.1"/>
    </source>
</evidence>
<dbReference type="Pfam" id="PF01381">
    <property type="entry name" value="HTH_3"/>
    <property type="match status" value="1"/>
</dbReference>
<proteinExistence type="predicted"/>
<organism evidence="2 3">
    <name type="scientific">Stutzerimonas frequens</name>
    <dbReference type="NCBI Taxonomy" id="2968969"/>
    <lineage>
        <taxon>Bacteria</taxon>
        <taxon>Pseudomonadati</taxon>
        <taxon>Pseudomonadota</taxon>
        <taxon>Gammaproteobacteria</taxon>
        <taxon>Pseudomonadales</taxon>
        <taxon>Pseudomonadaceae</taxon>
        <taxon>Stutzerimonas</taxon>
    </lineage>
</organism>